<reference evidence="2 3" key="1">
    <citation type="submission" date="2020-02" db="EMBL/GenBank/DDBJ databases">
        <authorList>
            <person name="Zheng R.K."/>
            <person name="Sun C.M."/>
        </authorList>
    </citation>
    <scope>NUCLEOTIDE SEQUENCE [LARGE SCALE GENOMIC DNA]</scope>
    <source>
        <strain evidence="3">rifampicinis</strain>
    </source>
</reference>
<dbReference type="InterPro" id="IPR016181">
    <property type="entry name" value="Acyl_CoA_acyltransferase"/>
</dbReference>
<proteinExistence type="predicted"/>
<dbReference type="GO" id="GO:1990189">
    <property type="term" value="F:protein N-terminal-serine acetyltransferase activity"/>
    <property type="evidence" value="ECO:0007669"/>
    <property type="project" value="TreeGrafter"/>
</dbReference>
<dbReference type="PANTHER" id="PTHR43441">
    <property type="entry name" value="RIBOSOMAL-PROTEIN-SERINE ACETYLTRANSFERASE"/>
    <property type="match status" value="1"/>
</dbReference>
<sequence>MDAILVNPYYWEYGRIRLRPLHMDDIELWLAEEGSDSEAVRFLNYGIELPKSEQSAKAFGERYAEFNHIDERIMFSIETLEGELIGGVNIHSMDRKNGTFETGSRIYRAYRGHGYGFDAKILILRYAFHELRFQKYNIRCLETNEPMIHHAKRLGCQAEGRIRRHIYTEGQYYDELIFGLLREEYDALLERLEAEKSLVS</sequence>
<evidence type="ECO:0000313" key="2">
    <source>
        <dbReference type="EMBL" id="QPC81309.1"/>
    </source>
</evidence>
<dbReference type="GO" id="GO:0005737">
    <property type="term" value="C:cytoplasm"/>
    <property type="evidence" value="ECO:0007669"/>
    <property type="project" value="TreeGrafter"/>
</dbReference>
<accession>A0A7S8E6K3</accession>
<dbReference type="EMBL" id="CP062983">
    <property type="protein sequence ID" value="QPC81309.1"/>
    <property type="molecule type" value="Genomic_DNA"/>
</dbReference>
<dbReference type="RefSeq" id="WP_195169382.1">
    <property type="nucleotide sequence ID" value="NZ_CP062983.1"/>
</dbReference>
<gene>
    <name evidence="2" type="ORF">G4Y79_16570</name>
</gene>
<dbReference type="Pfam" id="PF13302">
    <property type="entry name" value="Acetyltransf_3"/>
    <property type="match status" value="1"/>
</dbReference>
<protein>
    <submittedName>
        <fullName evidence="2">GNAT family N-acetyltransferase</fullName>
    </submittedName>
</protein>
<dbReference type="GO" id="GO:0008999">
    <property type="term" value="F:protein-N-terminal-alanine acetyltransferase activity"/>
    <property type="evidence" value="ECO:0007669"/>
    <property type="project" value="TreeGrafter"/>
</dbReference>
<evidence type="ECO:0000313" key="3">
    <source>
        <dbReference type="Proteomes" id="UP000594468"/>
    </source>
</evidence>
<name>A0A7S8E6K3_9CHLR</name>
<dbReference type="KEGG" id="pmet:G4Y79_16570"/>
<feature type="domain" description="N-acetyltransferase" evidence="1">
    <location>
        <begin position="16"/>
        <end position="183"/>
    </location>
</feature>
<dbReference type="SUPFAM" id="SSF55729">
    <property type="entry name" value="Acyl-CoA N-acyltransferases (Nat)"/>
    <property type="match status" value="1"/>
</dbReference>
<keyword evidence="2" id="KW-0808">Transferase</keyword>
<dbReference type="InterPro" id="IPR051908">
    <property type="entry name" value="Ribosomal_N-acetyltransferase"/>
</dbReference>
<dbReference type="PANTHER" id="PTHR43441:SF2">
    <property type="entry name" value="FAMILY ACETYLTRANSFERASE, PUTATIVE (AFU_ORTHOLOGUE AFUA_7G00850)-RELATED"/>
    <property type="match status" value="1"/>
</dbReference>
<keyword evidence="3" id="KW-1185">Reference proteome</keyword>
<dbReference type="PROSITE" id="PS51186">
    <property type="entry name" value="GNAT"/>
    <property type="match status" value="1"/>
</dbReference>
<evidence type="ECO:0000259" key="1">
    <source>
        <dbReference type="PROSITE" id="PS51186"/>
    </source>
</evidence>
<dbReference type="InterPro" id="IPR000182">
    <property type="entry name" value="GNAT_dom"/>
</dbReference>
<dbReference type="AlphaFoldDB" id="A0A7S8E6K3"/>
<dbReference type="Proteomes" id="UP000594468">
    <property type="component" value="Chromosome"/>
</dbReference>
<dbReference type="Gene3D" id="3.40.630.30">
    <property type="match status" value="1"/>
</dbReference>
<organism evidence="2 3">
    <name type="scientific">Phototrophicus methaneseepsis</name>
    <dbReference type="NCBI Taxonomy" id="2710758"/>
    <lineage>
        <taxon>Bacteria</taxon>
        <taxon>Bacillati</taxon>
        <taxon>Chloroflexota</taxon>
        <taxon>Candidatus Thermofontia</taxon>
        <taxon>Phototrophicales</taxon>
        <taxon>Phototrophicaceae</taxon>
        <taxon>Phototrophicus</taxon>
    </lineage>
</organism>